<accession>A0A6M8HRA8</accession>
<evidence type="ECO:0000313" key="3">
    <source>
        <dbReference type="EMBL" id="QKE90815.1"/>
    </source>
</evidence>
<gene>
    <name evidence="3" type="ORF">HN018_12870</name>
</gene>
<keyword evidence="2" id="KW-1133">Transmembrane helix</keyword>
<evidence type="ECO:0000313" key="4">
    <source>
        <dbReference type="Proteomes" id="UP000500767"/>
    </source>
</evidence>
<name>A0A6M8HRA8_9PROT</name>
<dbReference type="EMBL" id="CP053708">
    <property type="protein sequence ID" value="QKE90815.1"/>
    <property type="molecule type" value="Genomic_DNA"/>
</dbReference>
<dbReference type="Proteomes" id="UP000500767">
    <property type="component" value="Chromosome"/>
</dbReference>
<keyword evidence="4" id="KW-1185">Reference proteome</keyword>
<feature type="transmembrane region" description="Helical" evidence="2">
    <location>
        <begin position="6"/>
        <end position="29"/>
    </location>
</feature>
<dbReference type="KEGG" id="lck:HN018_12870"/>
<evidence type="ECO:0000256" key="2">
    <source>
        <dbReference type="SAM" id="Phobius"/>
    </source>
</evidence>
<protein>
    <submittedName>
        <fullName evidence="3">Uncharacterized protein</fullName>
    </submittedName>
</protein>
<feature type="region of interest" description="Disordered" evidence="1">
    <location>
        <begin position="47"/>
        <end position="69"/>
    </location>
</feature>
<keyword evidence="2" id="KW-0472">Membrane</keyword>
<evidence type="ECO:0000256" key="1">
    <source>
        <dbReference type="SAM" id="MobiDB-lite"/>
    </source>
</evidence>
<keyword evidence="2" id="KW-0812">Transmembrane</keyword>
<reference evidence="3 4" key="1">
    <citation type="journal article" date="2014" name="World J. Microbiol. Biotechnol.">
        <title>Biodiversity and physiological characteristics of Antarctic and Arctic lichens-associated bacteria.</title>
        <authorList>
            <person name="Lee Y.M."/>
            <person name="Kim E.H."/>
            <person name="Lee H.K."/>
            <person name="Hong S.G."/>
        </authorList>
    </citation>
    <scope>NUCLEOTIDE SEQUENCE [LARGE SCALE GENOMIC DNA]</scope>
    <source>
        <strain evidence="3 4">PAMC 26569</strain>
    </source>
</reference>
<sequence length="69" mass="7656">MIGVQQVRYYILIIGLVLILGVIVAFGIVSTGGDILRRRRERETGGTVIADSETEFETDVGRRPDDPDH</sequence>
<proteinExistence type="predicted"/>
<dbReference type="AlphaFoldDB" id="A0A6M8HRA8"/>
<feature type="compositionally biased region" description="Basic and acidic residues" evidence="1">
    <location>
        <begin position="59"/>
        <end position="69"/>
    </location>
</feature>
<organism evidence="3 4">
    <name type="scientific">Lichenicola cladoniae</name>
    <dbReference type="NCBI Taxonomy" id="1484109"/>
    <lineage>
        <taxon>Bacteria</taxon>
        <taxon>Pseudomonadati</taxon>
        <taxon>Pseudomonadota</taxon>
        <taxon>Alphaproteobacteria</taxon>
        <taxon>Acetobacterales</taxon>
        <taxon>Acetobacteraceae</taxon>
        <taxon>Lichenicola</taxon>
    </lineage>
</organism>
<dbReference type="RefSeq" id="WP_171836305.1">
    <property type="nucleotide sequence ID" value="NZ_CP053708.1"/>
</dbReference>